<dbReference type="AlphaFoldDB" id="A0AAU7QCG0"/>
<protein>
    <submittedName>
        <fullName evidence="1">Uncharacterized protein</fullName>
    </submittedName>
</protein>
<dbReference type="EMBL" id="CP157947">
    <property type="protein sequence ID" value="XBS70729.1"/>
    <property type="molecule type" value="Genomic_DNA"/>
</dbReference>
<organism evidence="1">
    <name type="scientific">Acerihabitans sp. KWT182</name>
    <dbReference type="NCBI Taxonomy" id="3157919"/>
    <lineage>
        <taxon>Bacteria</taxon>
        <taxon>Pseudomonadati</taxon>
        <taxon>Pseudomonadota</taxon>
        <taxon>Gammaproteobacteria</taxon>
        <taxon>Enterobacterales</taxon>
        <taxon>Pectobacteriaceae</taxon>
        <taxon>Acerihabitans</taxon>
    </lineage>
</organism>
<proteinExistence type="predicted"/>
<accession>A0AAU7QCG0</accession>
<reference evidence="1" key="1">
    <citation type="submission" date="2024-06" db="EMBL/GenBank/DDBJ databases">
        <authorList>
            <person name="Coelho C."/>
            <person name="Bento M."/>
            <person name="Garcia E."/>
            <person name="Camelo A."/>
            <person name="Brandao I."/>
            <person name="Espirito Santo C."/>
            <person name="Trovao J."/>
            <person name="Verissimo A."/>
            <person name="Costa J."/>
            <person name="Tiago I."/>
        </authorList>
    </citation>
    <scope>NUCLEOTIDE SEQUENCE</scope>
    <source>
        <strain evidence="1">KWT182</strain>
    </source>
</reference>
<gene>
    <name evidence="1" type="ORF">ABK905_06290</name>
</gene>
<name>A0AAU7QCG0_9GAMM</name>
<sequence length="73" mass="8056">MMSTEQRTPPRAERRCGRCRFCRQDRGGTEQAIPGLAMLGSAFGASIGDSRLCRRHDRLVSPNDGCPAFAEED</sequence>
<evidence type="ECO:0000313" key="1">
    <source>
        <dbReference type="EMBL" id="XBS70729.1"/>
    </source>
</evidence>